<accession>A0A0L0S7N0</accession>
<dbReference type="SUPFAM" id="SSF53474">
    <property type="entry name" value="alpha/beta-Hydrolases"/>
    <property type="match status" value="1"/>
</dbReference>
<keyword evidence="5" id="KW-1185">Reference proteome</keyword>
<dbReference type="eggNOG" id="KOG4569">
    <property type="taxonomic scope" value="Eukaryota"/>
</dbReference>
<feature type="domain" description="Fungal lipase-type" evidence="3">
    <location>
        <begin position="409"/>
        <end position="505"/>
    </location>
</feature>
<gene>
    <name evidence="4" type="ORF">AMAG_04017</name>
</gene>
<feature type="transmembrane region" description="Helical" evidence="2">
    <location>
        <begin position="63"/>
        <end position="84"/>
    </location>
</feature>
<name>A0A0L0S7N0_ALLM3</name>
<dbReference type="ESTHER" id="allm3-a0a0l0s7n0">
    <property type="family name" value="Triacylglycerol-lipase-OBL1-like"/>
</dbReference>
<dbReference type="InterPro" id="IPR002921">
    <property type="entry name" value="Fungal_lipase-type"/>
</dbReference>
<dbReference type="PANTHER" id="PTHR46086">
    <property type="entry name" value="ALPHA/BETA-HYDROLASES SUPERFAMILY PROTEIN"/>
    <property type="match status" value="1"/>
</dbReference>
<keyword evidence="2" id="KW-1133">Transmembrane helix</keyword>
<dbReference type="PANTHER" id="PTHR46086:SF3">
    <property type="entry name" value="TRIACYLGLYCEROL LIPASE OBL1"/>
    <property type="match status" value="1"/>
</dbReference>
<reference evidence="5" key="2">
    <citation type="submission" date="2009-11" db="EMBL/GenBank/DDBJ databases">
        <title>The Genome Sequence of Allomyces macrogynus strain ATCC 38327.</title>
        <authorList>
            <consortium name="The Broad Institute Genome Sequencing Platform"/>
            <person name="Russ C."/>
            <person name="Cuomo C."/>
            <person name="Shea T."/>
            <person name="Young S.K."/>
            <person name="Zeng Q."/>
            <person name="Koehrsen M."/>
            <person name="Haas B."/>
            <person name="Borodovsky M."/>
            <person name="Guigo R."/>
            <person name="Alvarado L."/>
            <person name="Berlin A."/>
            <person name="Borenstein D."/>
            <person name="Chen Z."/>
            <person name="Engels R."/>
            <person name="Freedman E."/>
            <person name="Gellesch M."/>
            <person name="Goldberg J."/>
            <person name="Griggs A."/>
            <person name="Gujja S."/>
            <person name="Heiman D."/>
            <person name="Hepburn T."/>
            <person name="Howarth C."/>
            <person name="Jen D."/>
            <person name="Larson L."/>
            <person name="Lewis B."/>
            <person name="Mehta T."/>
            <person name="Park D."/>
            <person name="Pearson M."/>
            <person name="Roberts A."/>
            <person name="Saif S."/>
            <person name="Shenoy N."/>
            <person name="Sisk P."/>
            <person name="Stolte C."/>
            <person name="Sykes S."/>
            <person name="Walk T."/>
            <person name="White J."/>
            <person name="Yandava C."/>
            <person name="Burger G."/>
            <person name="Gray M.W."/>
            <person name="Holland P.W.H."/>
            <person name="King N."/>
            <person name="Lang F.B.F."/>
            <person name="Roger A.J."/>
            <person name="Ruiz-Trillo I."/>
            <person name="Lander E."/>
            <person name="Nusbaum C."/>
        </authorList>
    </citation>
    <scope>NUCLEOTIDE SEQUENCE [LARGE SCALE GENOMIC DNA]</scope>
    <source>
        <strain evidence="5">ATCC 38327</strain>
    </source>
</reference>
<evidence type="ECO:0000259" key="3">
    <source>
        <dbReference type="Pfam" id="PF01764"/>
    </source>
</evidence>
<protein>
    <recommendedName>
        <fullName evidence="3">Fungal lipase-type domain-containing protein</fullName>
    </recommendedName>
</protein>
<keyword evidence="2" id="KW-0812">Transmembrane</keyword>
<evidence type="ECO:0000313" key="4">
    <source>
        <dbReference type="EMBL" id="KNE58446.1"/>
    </source>
</evidence>
<organism evidence="4 5">
    <name type="scientific">Allomyces macrogynus (strain ATCC 38327)</name>
    <name type="common">Allomyces javanicus var. macrogynus</name>
    <dbReference type="NCBI Taxonomy" id="578462"/>
    <lineage>
        <taxon>Eukaryota</taxon>
        <taxon>Fungi</taxon>
        <taxon>Fungi incertae sedis</taxon>
        <taxon>Blastocladiomycota</taxon>
        <taxon>Blastocladiomycetes</taxon>
        <taxon>Blastocladiales</taxon>
        <taxon>Blastocladiaceae</taxon>
        <taxon>Allomyces</taxon>
    </lineage>
</organism>
<dbReference type="Pfam" id="PF01764">
    <property type="entry name" value="Lipase_3"/>
    <property type="match status" value="1"/>
</dbReference>
<dbReference type="Gene3D" id="3.40.50.1820">
    <property type="entry name" value="alpha/beta hydrolase"/>
    <property type="match status" value="2"/>
</dbReference>
<reference evidence="4 5" key="1">
    <citation type="submission" date="2009-11" db="EMBL/GenBank/DDBJ databases">
        <title>Annotation of Allomyces macrogynus ATCC 38327.</title>
        <authorList>
            <consortium name="The Broad Institute Genome Sequencing Platform"/>
            <person name="Russ C."/>
            <person name="Cuomo C."/>
            <person name="Burger G."/>
            <person name="Gray M.W."/>
            <person name="Holland P.W.H."/>
            <person name="King N."/>
            <person name="Lang F.B.F."/>
            <person name="Roger A.J."/>
            <person name="Ruiz-Trillo I."/>
            <person name="Young S.K."/>
            <person name="Zeng Q."/>
            <person name="Gargeya S."/>
            <person name="Fitzgerald M."/>
            <person name="Haas B."/>
            <person name="Abouelleil A."/>
            <person name="Alvarado L."/>
            <person name="Arachchi H.M."/>
            <person name="Berlin A."/>
            <person name="Chapman S.B."/>
            <person name="Gearin G."/>
            <person name="Goldberg J."/>
            <person name="Griggs A."/>
            <person name="Gujja S."/>
            <person name="Hansen M."/>
            <person name="Heiman D."/>
            <person name="Howarth C."/>
            <person name="Larimer J."/>
            <person name="Lui A."/>
            <person name="MacDonald P.J.P."/>
            <person name="McCowen C."/>
            <person name="Montmayeur A."/>
            <person name="Murphy C."/>
            <person name="Neiman D."/>
            <person name="Pearson M."/>
            <person name="Priest M."/>
            <person name="Roberts A."/>
            <person name="Saif S."/>
            <person name="Shea T."/>
            <person name="Sisk P."/>
            <person name="Stolte C."/>
            <person name="Sykes S."/>
            <person name="Wortman J."/>
            <person name="Nusbaum C."/>
            <person name="Birren B."/>
        </authorList>
    </citation>
    <scope>NUCLEOTIDE SEQUENCE [LARGE SCALE GENOMIC DNA]</scope>
    <source>
        <strain evidence="4 5">ATCC 38327</strain>
    </source>
</reference>
<dbReference type="Proteomes" id="UP000054350">
    <property type="component" value="Unassembled WGS sequence"/>
</dbReference>
<dbReference type="GO" id="GO:0006629">
    <property type="term" value="P:lipid metabolic process"/>
    <property type="evidence" value="ECO:0007669"/>
    <property type="project" value="InterPro"/>
</dbReference>
<dbReference type="AlphaFoldDB" id="A0A0L0S7N0"/>
<dbReference type="GO" id="GO:0004806">
    <property type="term" value="F:triacylglycerol lipase activity"/>
    <property type="evidence" value="ECO:0007669"/>
    <property type="project" value="InterPro"/>
</dbReference>
<dbReference type="InterPro" id="IPR029058">
    <property type="entry name" value="AB_hydrolase_fold"/>
</dbReference>
<dbReference type="InterPro" id="IPR044819">
    <property type="entry name" value="OBL-like"/>
</dbReference>
<feature type="region of interest" description="Disordered" evidence="1">
    <location>
        <begin position="258"/>
        <end position="300"/>
    </location>
</feature>
<feature type="transmembrane region" description="Helical" evidence="2">
    <location>
        <begin position="38"/>
        <end position="57"/>
    </location>
</feature>
<sequence>MRVSAAIAAVLAVGTPLFIALAISGNSIHGPVAHSLDALLRVLLAISSVVTPVTRAISNWPPVAALAAWTSQLLFLQWFVALLAGDRILRRMLATLSGIHDATLCTYSLVNAVDPSFQPAGTFDNDDDADTHDDAYLERGLSSVSAPFTSRANNHLSASASAALRGAQGIPFHLKTAYSLAVAAKLAYEDLPIGRTVIVVFRGTHPMNLSNVITDMSYKLVPGANVGSGADLGMVHKGFLNAVGPVGMHELDATVEDDNNDVHDFDDTDLPPPPERRPSALSRRGSTVKEHPNCRPHASSHRAAMVTIAPAPRMVRVELDMQNLIQDVMSSMRALAIILELLANAFRRAVRDPIEPYTTVENHDESAYTQAHRGIAACVEKIQLADSLKVCTRQTVTPHAPPRETGVGSAVENMADDPRSDFRENEEPIQLLIAGNSLGGAIAHIFLAKFTKTRSPHLEHFAGLYTFGSPRVGDETFQQFMHAHHPNKLFRFVYNKDVVPRVIPIRKDKYAELPGHLVSLSPLGKMVFRPPGTVIRSIDFLVPAGLLSPSVIVQMRNESFLRLVYRTTLPFFVNDHFPSDYIAVLRRYAL</sequence>
<evidence type="ECO:0000313" key="5">
    <source>
        <dbReference type="Proteomes" id="UP000054350"/>
    </source>
</evidence>
<dbReference type="EMBL" id="GG745333">
    <property type="protein sequence ID" value="KNE58446.1"/>
    <property type="molecule type" value="Genomic_DNA"/>
</dbReference>
<proteinExistence type="predicted"/>
<dbReference type="OrthoDB" id="2338663at2759"/>
<dbReference type="VEuPathDB" id="FungiDB:AMAG_04017"/>
<evidence type="ECO:0000256" key="2">
    <source>
        <dbReference type="SAM" id="Phobius"/>
    </source>
</evidence>
<keyword evidence="2" id="KW-0472">Membrane</keyword>
<feature type="transmembrane region" description="Helical" evidence="2">
    <location>
        <begin position="6"/>
        <end position="26"/>
    </location>
</feature>
<evidence type="ECO:0000256" key="1">
    <source>
        <dbReference type="SAM" id="MobiDB-lite"/>
    </source>
</evidence>